<evidence type="ECO:0000313" key="4">
    <source>
        <dbReference type="Proteomes" id="UP000003165"/>
    </source>
</evidence>
<dbReference type="InterPro" id="IPR014462">
    <property type="entry name" value="Phage_Mu_Gp45"/>
</dbReference>
<keyword evidence="4" id="KW-1185">Reference proteome</keyword>
<dbReference type="InterPro" id="IPR053861">
    <property type="entry name" value="Phage_Mu_Gp45_N"/>
</dbReference>
<sequence length="215" mass="22305">MWKDIDRRIAGAMARVRQVYRGVITLASTDGPVMLVQLKGLSTEGQDGIELFQHFGLTSCPPPGTMAVAVPIGGKTAHSIVIATENGSLRMKNLKSGETALYSSEGAHVHIKQGRVVAVDCDRYEVTCKSYSVSASDGARFDTPNLEATQEVTAQGQLNGNGGMAIKGGDGATFEGDVNQTGGNYTTNGDVVASGTSLHGHKHNGDSGGVTSGPV</sequence>
<evidence type="ECO:0000313" key="3">
    <source>
        <dbReference type="EMBL" id="EEG08949.1"/>
    </source>
</evidence>
<name>B9Z2Z6_9NEIS</name>
<comment type="caution">
    <text evidence="3">The sequence shown here is derived from an EMBL/GenBank/DDBJ whole genome shotgun (WGS) entry which is preliminary data.</text>
</comment>
<feature type="region of interest" description="Disordered" evidence="1">
    <location>
        <begin position="171"/>
        <end position="215"/>
    </location>
</feature>
<accession>B9Z2Z6</accession>
<organism evidence="3 4">
    <name type="scientific">Pseudogulbenkiania ferrooxidans 2002</name>
    <dbReference type="NCBI Taxonomy" id="279714"/>
    <lineage>
        <taxon>Bacteria</taxon>
        <taxon>Pseudomonadati</taxon>
        <taxon>Pseudomonadota</taxon>
        <taxon>Betaproteobacteria</taxon>
        <taxon>Neisseriales</taxon>
        <taxon>Chromobacteriaceae</taxon>
        <taxon>Pseudogulbenkiania</taxon>
    </lineage>
</organism>
<feature type="domain" description="Bacteriophage Mu Gp45 N-terminal" evidence="2">
    <location>
        <begin position="21"/>
        <end position="87"/>
    </location>
</feature>
<dbReference type="InterPro" id="IPR013046">
    <property type="entry name" value="GpV/Gp45"/>
</dbReference>
<dbReference type="RefSeq" id="WP_008953729.1">
    <property type="nucleotide sequence ID" value="NZ_ACIS01000004.1"/>
</dbReference>
<dbReference type="Pfam" id="PF06890">
    <property type="entry name" value="Phage_Mu_Gp45"/>
    <property type="match status" value="1"/>
</dbReference>
<dbReference type="NCBIfam" id="TIGR01644">
    <property type="entry name" value="phage_P2_V"/>
    <property type="match status" value="1"/>
</dbReference>
<protein>
    <submittedName>
        <fullName evidence="3">Phage baseplate assembly protein V</fullName>
    </submittedName>
</protein>
<dbReference type="Proteomes" id="UP000003165">
    <property type="component" value="Unassembled WGS sequence"/>
</dbReference>
<feature type="compositionally biased region" description="Gly residues" evidence="1">
    <location>
        <begin position="206"/>
        <end position="215"/>
    </location>
</feature>
<feature type="compositionally biased region" description="Polar residues" evidence="1">
    <location>
        <begin position="178"/>
        <end position="197"/>
    </location>
</feature>
<dbReference type="PIRSF" id="PIRSF012337">
    <property type="entry name" value="gp45"/>
    <property type="match status" value="1"/>
</dbReference>
<dbReference type="eggNOG" id="COG4384">
    <property type="taxonomic scope" value="Bacteria"/>
</dbReference>
<evidence type="ECO:0000259" key="2">
    <source>
        <dbReference type="Pfam" id="PF06890"/>
    </source>
</evidence>
<evidence type="ECO:0000256" key="1">
    <source>
        <dbReference type="SAM" id="MobiDB-lite"/>
    </source>
</evidence>
<gene>
    <name evidence="3" type="ORF">FuraDRAFT_1709</name>
</gene>
<reference evidence="3 4" key="1">
    <citation type="submission" date="2009-02" db="EMBL/GenBank/DDBJ databases">
        <title>Sequencing of the draft genome and assembly of Lutiella nitroferrum 2002.</title>
        <authorList>
            <consortium name="US DOE Joint Genome Institute (JGI-PGF)"/>
            <person name="Lucas S."/>
            <person name="Copeland A."/>
            <person name="Lapidus A."/>
            <person name="Glavina del Rio T."/>
            <person name="Tice H."/>
            <person name="Bruce D."/>
            <person name="Goodwin L."/>
            <person name="Pitluck S."/>
            <person name="Larimer F."/>
            <person name="Land M.L."/>
            <person name="Hauser L."/>
            <person name="Coates J.D."/>
        </authorList>
    </citation>
    <scope>NUCLEOTIDE SEQUENCE [LARGE SCALE GENOMIC DNA]</scope>
    <source>
        <strain evidence="3 4">2002</strain>
    </source>
</reference>
<dbReference type="EMBL" id="ACIS01000004">
    <property type="protein sequence ID" value="EEG08949.1"/>
    <property type="molecule type" value="Genomic_DNA"/>
</dbReference>
<proteinExistence type="predicted"/>
<dbReference type="AlphaFoldDB" id="B9Z2Z6"/>